<evidence type="ECO:0000313" key="3">
    <source>
        <dbReference type="EMBL" id="GAA0623165.1"/>
    </source>
</evidence>
<feature type="region of interest" description="Disordered" evidence="1">
    <location>
        <begin position="103"/>
        <end position="192"/>
    </location>
</feature>
<gene>
    <name evidence="3" type="ORF">GCM10009422_18990</name>
</gene>
<feature type="compositionally biased region" description="Basic and acidic residues" evidence="1">
    <location>
        <begin position="152"/>
        <end position="177"/>
    </location>
</feature>
<protein>
    <recommendedName>
        <fullName evidence="5">SPOR domain-containing protein</fullName>
    </recommendedName>
</protein>
<keyword evidence="4" id="KW-1185">Reference proteome</keyword>
<sequence length="192" mass="21689">MPESDLKRHFAWVRRVPPWTIAAGTGAVVIVAAGLMVVQRVPLPGVDPIDPESAMQISLVEPVEPVVEPGGRMEVGDLSDGFRPEAIPVAVVENDETYREDFSDAWVEPDYEPAPRSSRWRDRREDDGPRSYEQRAESEPRDAPRNPYGFDGPRRDFEAERAARRERIERMQAEGWREVPSGARLSADSAFY</sequence>
<name>A0ABN1GXX8_9CAUL</name>
<feature type="compositionally biased region" description="Basic and acidic residues" evidence="1">
    <location>
        <begin position="119"/>
        <end position="144"/>
    </location>
</feature>
<keyword evidence="2" id="KW-0812">Transmembrane</keyword>
<comment type="caution">
    <text evidence="3">The sequence shown here is derived from an EMBL/GenBank/DDBJ whole genome shotgun (WGS) entry which is preliminary data.</text>
</comment>
<evidence type="ECO:0000256" key="1">
    <source>
        <dbReference type="SAM" id="MobiDB-lite"/>
    </source>
</evidence>
<evidence type="ECO:0000313" key="4">
    <source>
        <dbReference type="Proteomes" id="UP001501352"/>
    </source>
</evidence>
<reference evidence="3 4" key="1">
    <citation type="journal article" date="2019" name="Int. J. Syst. Evol. Microbiol.">
        <title>The Global Catalogue of Microorganisms (GCM) 10K type strain sequencing project: providing services to taxonomists for standard genome sequencing and annotation.</title>
        <authorList>
            <consortium name="The Broad Institute Genomics Platform"/>
            <consortium name="The Broad Institute Genome Sequencing Center for Infectious Disease"/>
            <person name="Wu L."/>
            <person name="Ma J."/>
        </authorList>
    </citation>
    <scope>NUCLEOTIDE SEQUENCE [LARGE SCALE GENOMIC DNA]</scope>
    <source>
        <strain evidence="3 4">JCM 12928</strain>
    </source>
</reference>
<feature type="transmembrane region" description="Helical" evidence="2">
    <location>
        <begin position="20"/>
        <end position="38"/>
    </location>
</feature>
<evidence type="ECO:0008006" key="5">
    <source>
        <dbReference type="Google" id="ProtNLM"/>
    </source>
</evidence>
<proteinExistence type="predicted"/>
<dbReference type="Proteomes" id="UP001501352">
    <property type="component" value="Unassembled WGS sequence"/>
</dbReference>
<keyword evidence="2" id="KW-1133">Transmembrane helix</keyword>
<dbReference type="EMBL" id="BAAAGA010000005">
    <property type="protein sequence ID" value="GAA0623165.1"/>
    <property type="molecule type" value="Genomic_DNA"/>
</dbReference>
<accession>A0ABN1GXX8</accession>
<organism evidence="3 4">
    <name type="scientific">Brevundimonas kwangchunensis</name>
    <dbReference type="NCBI Taxonomy" id="322163"/>
    <lineage>
        <taxon>Bacteria</taxon>
        <taxon>Pseudomonadati</taxon>
        <taxon>Pseudomonadota</taxon>
        <taxon>Alphaproteobacteria</taxon>
        <taxon>Caulobacterales</taxon>
        <taxon>Caulobacteraceae</taxon>
        <taxon>Brevundimonas</taxon>
    </lineage>
</organism>
<keyword evidence="2" id="KW-0472">Membrane</keyword>
<evidence type="ECO:0000256" key="2">
    <source>
        <dbReference type="SAM" id="Phobius"/>
    </source>
</evidence>